<dbReference type="GO" id="GO:0006352">
    <property type="term" value="P:DNA-templated transcription initiation"/>
    <property type="evidence" value="ECO:0007669"/>
    <property type="project" value="InterPro"/>
</dbReference>
<comment type="caution">
    <text evidence="5">The sequence shown here is derived from an EMBL/GenBank/DDBJ whole genome shotgun (WGS) entry which is preliminary data.</text>
</comment>
<gene>
    <name evidence="5" type="ORF">FRUB_09762</name>
</gene>
<proteinExistence type="inferred from homology"/>
<dbReference type="AlphaFoldDB" id="A0A225CZY3"/>
<dbReference type="EMBL" id="NIDE01000019">
    <property type="protein sequence ID" value="OWK34920.1"/>
    <property type="molecule type" value="Genomic_DNA"/>
</dbReference>
<dbReference type="PANTHER" id="PTHR43133:SF51">
    <property type="entry name" value="RNA POLYMERASE SIGMA FACTOR"/>
    <property type="match status" value="1"/>
</dbReference>
<evidence type="ECO:0000313" key="6">
    <source>
        <dbReference type="Proteomes" id="UP000214646"/>
    </source>
</evidence>
<accession>A0A225CZY3</accession>
<keyword evidence="3" id="KW-0731">Sigma factor</keyword>
<dbReference type="GO" id="GO:0016987">
    <property type="term" value="F:sigma factor activity"/>
    <property type="evidence" value="ECO:0007669"/>
    <property type="project" value="UniProtKB-KW"/>
</dbReference>
<keyword evidence="6" id="KW-1185">Reference proteome</keyword>
<sequence>MTPIDEEEATVGQLLAAMRAGYQALGQLLRLHQNYLLKIARDIMNDNLKQRQGESDIVSDVFRQVIEHVNRQTSGLMKIGTKEEFRRWLSAVLSNTVAKERRHQGAQCRDNRVTTELPEEVTKHDSAASPSRVFDERQRIESLNEALGELSETERIIIRLKMHWKFSFRDIAFLMDGFHSSTNEQAIQRRFQTVYLQLKSDERLQHLD</sequence>
<dbReference type="RefSeq" id="WP_088260142.1">
    <property type="nucleotide sequence ID" value="NZ_NIDE01000019.1"/>
</dbReference>
<dbReference type="InterPro" id="IPR039425">
    <property type="entry name" value="RNA_pol_sigma-70-like"/>
</dbReference>
<evidence type="ECO:0000256" key="3">
    <source>
        <dbReference type="ARBA" id="ARBA00023082"/>
    </source>
</evidence>
<evidence type="ECO:0000256" key="1">
    <source>
        <dbReference type="ARBA" id="ARBA00010641"/>
    </source>
</evidence>
<protein>
    <submittedName>
        <fullName evidence="5">Uncharacterized protein</fullName>
    </submittedName>
</protein>
<dbReference type="InterPro" id="IPR013324">
    <property type="entry name" value="RNA_pol_sigma_r3/r4-like"/>
</dbReference>
<keyword evidence="4" id="KW-0804">Transcription</keyword>
<keyword evidence="2" id="KW-0805">Transcription regulation</keyword>
<dbReference type="SUPFAM" id="SSF88946">
    <property type="entry name" value="Sigma2 domain of RNA polymerase sigma factors"/>
    <property type="match status" value="1"/>
</dbReference>
<dbReference type="Gene3D" id="1.10.1740.10">
    <property type="match status" value="1"/>
</dbReference>
<comment type="similarity">
    <text evidence="1">Belongs to the sigma-70 factor family. ECF subfamily.</text>
</comment>
<dbReference type="Proteomes" id="UP000214646">
    <property type="component" value="Unassembled WGS sequence"/>
</dbReference>
<evidence type="ECO:0000313" key="5">
    <source>
        <dbReference type="EMBL" id="OWK34920.1"/>
    </source>
</evidence>
<dbReference type="InterPro" id="IPR014284">
    <property type="entry name" value="RNA_pol_sigma-70_dom"/>
</dbReference>
<evidence type="ECO:0000256" key="2">
    <source>
        <dbReference type="ARBA" id="ARBA00023015"/>
    </source>
</evidence>
<organism evidence="5 6">
    <name type="scientific">Fimbriiglobus ruber</name>
    <dbReference type="NCBI Taxonomy" id="1908690"/>
    <lineage>
        <taxon>Bacteria</taxon>
        <taxon>Pseudomonadati</taxon>
        <taxon>Planctomycetota</taxon>
        <taxon>Planctomycetia</taxon>
        <taxon>Gemmatales</taxon>
        <taxon>Gemmataceae</taxon>
        <taxon>Fimbriiglobus</taxon>
    </lineage>
</organism>
<dbReference type="InterPro" id="IPR013325">
    <property type="entry name" value="RNA_pol_sigma_r2"/>
</dbReference>
<name>A0A225CZY3_9BACT</name>
<dbReference type="SUPFAM" id="SSF88659">
    <property type="entry name" value="Sigma3 and sigma4 domains of RNA polymerase sigma factors"/>
    <property type="match status" value="1"/>
</dbReference>
<dbReference type="NCBIfam" id="TIGR02937">
    <property type="entry name" value="sigma70-ECF"/>
    <property type="match status" value="1"/>
</dbReference>
<dbReference type="PANTHER" id="PTHR43133">
    <property type="entry name" value="RNA POLYMERASE ECF-TYPE SIGMA FACTO"/>
    <property type="match status" value="1"/>
</dbReference>
<reference evidence="6" key="1">
    <citation type="submission" date="2017-06" db="EMBL/GenBank/DDBJ databases">
        <title>Genome analysis of Fimbriiglobus ruber SP5, the first member of the order Planctomycetales with confirmed chitinolytic capability.</title>
        <authorList>
            <person name="Ravin N.V."/>
            <person name="Rakitin A.L."/>
            <person name="Ivanova A.A."/>
            <person name="Beletsky A.V."/>
            <person name="Kulichevskaya I.S."/>
            <person name="Mardanov A.V."/>
            <person name="Dedysh S.N."/>
        </authorList>
    </citation>
    <scope>NUCLEOTIDE SEQUENCE [LARGE SCALE GENOMIC DNA]</scope>
    <source>
        <strain evidence="6">SP5</strain>
    </source>
</reference>
<evidence type="ECO:0000256" key="4">
    <source>
        <dbReference type="ARBA" id="ARBA00023163"/>
    </source>
</evidence>